<protein>
    <recommendedName>
        <fullName evidence="4">Beta-lactamase-inhibitor-like PepSY-like domain-containing protein</fullName>
    </recommendedName>
</protein>
<dbReference type="RefSeq" id="WP_137343195.1">
    <property type="nucleotide sequence ID" value="NZ_BSQH01000008.1"/>
</dbReference>
<comment type="caution">
    <text evidence="2">The sequence shown here is derived from an EMBL/GenBank/DDBJ whole genome shotgun (WGS) entry which is preliminary data.</text>
</comment>
<keyword evidence="1" id="KW-0732">Signal</keyword>
<dbReference type="OrthoDB" id="1368741at2"/>
<accession>A0A4U6CWP1</accession>
<gene>
    <name evidence="2" type="ORF">FDK13_27280</name>
</gene>
<keyword evidence="3" id="KW-1185">Reference proteome</keyword>
<reference evidence="2 3" key="1">
    <citation type="submission" date="2019-05" db="EMBL/GenBank/DDBJ databases">
        <title>Dyadobacter AR-3-8 sp. nov., isolated from arctic soil.</title>
        <authorList>
            <person name="Chaudhary D.K."/>
        </authorList>
    </citation>
    <scope>NUCLEOTIDE SEQUENCE [LARGE SCALE GENOMIC DNA]</scope>
    <source>
        <strain evidence="2 3">AR-3-8</strain>
    </source>
</reference>
<dbReference type="EMBL" id="SZVO01000016">
    <property type="protein sequence ID" value="TKT88081.1"/>
    <property type="molecule type" value="Genomic_DNA"/>
</dbReference>
<feature type="signal peptide" evidence="1">
    <location>
        <begin position="1"/>
        <end position="22"/>
    </location>
</feature>
<evidence type="ECO:0008006" key="4">
    <source>
        <dbReference type="Google" id="ProtNLM"/>
    </source>
</evidence>
<organism evidence="2 3">
    <name type="scientific">Dyadobacter frigoris</name>
    <dbReference type="NCBI Taxonomy" id="2576211"/>
    <lineage>
        <taxon>Bacteria</taxon>
        <taxon>Pseudomonadati</taxon>
        <taxon>Bacteroidota</taxon>
        <taxon>Cytophagia</taxon>
        <taxon>Cytophagales</taxon>
        <taxon>Spirosomataceae</taxon>
        <taxon>Dyadobacter</taxon>
    </lineage>
</organism>
<evidence type="ECO:0000313" key="2">
    <source>
        <dbReference type="EMBL" id="TKT88081.1"/>
    </source>
</evidence>
<sequence>MKNLIAPAIVFVFAAVTVPLHAQSLAKADRKELKAEARQERKLEADDVRTASKTRFLEDFGNVNDVKWVRGVQFDEATFTLNNQLTTAFYDFNSELVGTTMIKKFADIPANAQKEIKKRYKGYTIGAVIMFDDNESNDTNMYMYGNQFEDADHYFVTVAKGKSEIILKVAADGEVSYFKEV</sequence>
<dbReference type="AlphaFoldDB" id="A0A4U6CWP1"/>
<evidence type="ECO:0000313" key="3">
    <source>
        <dbReference type="Proteomes" id="UP000304900"/>
    </source>
</evidence>
<dbReference type="Proteomes" id="UP000304900">
    <property type="component" value="Unassembled WGS sequence"/>
</dbReference>
<proteinExistence type="predicted"/>
<dbReference type="Gene3D" id="3.10.450.360">
    <property type="match status" value="1"/>
</dbReference>
<name>A0A4U6CWP1_9BACT</name>
<evidence type="ECO:0000256" key="1">
    <source>
        <dbReference type="SAM" id="SignalP"/>
    </source>
</evidence>
<feature type="chain" id="PRO_5020648983" description="Beta-lactamase-inhibitor-like PepSY-like domain-containing protein" evidence="1">
    <location>
        <begin position="23"/>
        <end position="181"/>
    </location>
</feature>